<dbReference type="SMART" id="SM00419">
    <property type="entry name" value="HTH_CRP"/>
    <property type="match status" value="1"/>
</dbReference>
<dbReference type="InterPro" id="IPR000595">
    <property type="entry name" value="cNMP-bd_dom"/>
</dbReference>
<dbReference type="InterPro" id="IPR050397">
    <property type="entry name" value="Env_Response_Regulators"/>
</dbReference>
<feature type="domain" description="Cyclic nucleotide-binding" evidence="4">
    <location>
        <begin position="24"/>
        <end position="125"/>
    </location>
</feature>
<accession>A0A7G9WGZ4</accession>
<dbReference type="PROSITE" id="PS51063">
    <property type="entry name" value="HTH_CRP_2"/>
    <property type="match status" value="1"/>
</dbReference>
<dbReference type="PROSITE" id="PS50042">
    <property type="entry name" value="CNMP_BINDING_3"/>
    <property type="match status" value="1"/>
</dbReference>
<dbReference type="EMBL" id="CP060696">
    <property type="protein sequence ID" value="QNO17956.1"/>
    <property type="molecule type" value="Genomic_DNA"/>
</dbReference>
<proteinExistence type="predicted"/>
<keyword evidence="3" id="KW-0804">Transcription</keyword>
<dbReference type="Proteomes" id="UP000516046">
    <property type="component" value="Chromosome"/>
</dbReference>
<evidence type="ECO:0000313" key="6">
    <source>
        <dbReference type="EMBL" id="QNO17956.1"/>
    </source>
</evidence>
<dbReference type="InterPro" id="IPR018490">
    <property type="entry name" value="cNMP-bd_dom_sf"/>
</dbReference>
<dbReference type="GO" id="GO:0005829">
    <property type="term" value="C:cytosol"/>
    <property type="evidence" value="ECO:0007669"/>
    <property type="project" value="TreeGrafter"/>
</dbReference>
<evidence type="ECO:0000259" key="4">
    <source>
        <dbReference type="PROSITE" id="PS50042"/>
    </source>
</evidence>
<evidence type="ECO:0000259" key="5">
    <source>
        <dbReference type="PROSITE" id="PS51063"/>
    </source>
</evidence>
<evidence type="ECO:0000256" key="3">
    <source>
        <dbReference type="ARBA" id="ARBA00023163"/>
    </source>
</evidence>
<dbReference type="InterPro" id="IPR036390">
    <property type="entry name" value="WH_DNA-bd_sf"/>
</dbReference>
<dbReference type="Pfam" id="PF00027">
    <property type="entry name" value="cNMP_binding"/>
    <property type="match status" value="1"/>
</dbReference>
<sequence>MAHNFHFVEPDFSWSFLDEGQPFRHFSSHQLVYLQGETDDCFYYLKKGRVCIFLISDEGDEKTVTFRESGSIFGEAAFFDGKPRTTSARTITDCQIVSIGRAELTSLFRQDPSLALQMLQVLAKTVRMLSGQLDTMSFLSADRRIAGILVSLANTEHTVHNSQEELGNLAGVTRITVNRVLHSFAEKGWLTLQYRSVTLLDPAALTAFAKE</sequence>
<dbReference type="PANTHER" id="PTHR24567:SF74">
    <property type="entry name" value="HTH-TYPE TRANSCRIPTIONAL REGULATOR ARCR"/>
    <property type="match status" value="1"/>
</dbReference>
<feature type="domain" description="HTH crp-type" evidence="5">
    <location>
        <begin position="139"/>
        <end position="203"/>
    </location>
</feature>
<dbReference type="InterPro" id="IPR012318">
    <property type="entry name" value="HTH_CRP"/>
</dbReference>
<keyword evidence="7" id="KW-1185">Reference proteome</keyword>
<dbReference type="Gene3D" id="2.60.120.10">
    <property type="entry name" value="Jelly Rolls"/>
    <property type="match status" value="1"/>
</dbReference>
<dbReference type="SUPFAM" id="SSF51206">
    <property type="entry name" value="cAMP-binding domain-like"/>
    <property type="match status" value="1"/>
</dbReference>
<protein>
    <submittedName>
        <fullName evidence="6">Crp/Fnr family transcriptional regulator</fullName>
    </submittedName>
</protein>
<evidence type="ECO:0000256" key="2">
    <source>
        <dbReference type="ARBA" id="ARBA00023125"/>
    </source>
</evidence>
<reference evidence="6 7" key="1">
    <citation type="submission" date="2020-08" db="EMBL/GenBank/DDBJ databases">
        <authorList>
            <person name="Ren C."/>
            <person name="Gu Y."/>
            <person name="Xu Y."/>
        </authorList>
    </citation>
    <scope>NUCLEOTIDE SEQUENCE [LARGE SCALE GENOMIC DNA]</scope>
    <source>
        <strain evidence="6 7">LBM18003</strain>
    </source>
</reference>
<gene>
    <name evidence="6" type="ORF">H6X83_13760</name>
</gene>
<name>A0A7G9WGZ4_9FIRM</name>
<dbReference type="InterPro" id="IPR014710">
    <property type="entry name" value="RmlC-like_jellyroll"/>
</dbReference>
<evidence type="ECO:0000256" key="1">
    <source>
        <dbReference type="ARBA" id="ARBA00023015"/>
    </source>
</evidence>
<dbReference type="PANTHER" id="PTHR24567">
    <property type="entry name" value="CRP FAMILY TRANSCRIPTIONAL REGULATORY PROTEIN"/>
    <property type="match status" value="1"/>
</dbReference>
<dbReference type="Pfam" id="PF13545">
    <property type="entry name" value="HTH_Crp_2"/>
    <property type="match status" value="1"/>
</dbReference>
<dbReference type="SMART" id="SM00100">
    <property type="entry name" value="cNMP"/>
    <property type="match status" value="1"/>
</dbReference>
<dbReference type="CDD" id="cd00038">
    <property type="entry name" value="CAP_ED"/>
    <property type="match status" value="1"/>
</dbReference>
<organism evidence="6 7">
    <name type="scientific">Caproicibacterium amylolyticum</name>
    <dbReference type="NCBI Taxonomy" id="2766537"/>
    <lineage>
        <taxon>Bacteria</taxon>
        <taxon>Bacillati</taxon>
        <taxon>Bacillota</taxon>
        <taxon>Clostridia</taxon>
        <taxon>Eubacteriales</taxon>
        <taxon>Oscillospiraceae</taxon>
        <taxon>Caproicibacterium</taxon>
    </lineage>
</organism>
<dbReference type="AlphaFoldDB" id="A0A7G9WGZ4"/>
<dbReference type="GO" id="GO:0003677">
    <property type="term" value="F:DNA binding"/>
    <property type="evidence" value="ECO:0007669"/>
    <property type="project" value="UniProtKB-KW"/>
</dbReference>
<dbReference type="RefSeq" id="WP_212507021.1">
    <property type="nucleotide sequence ID" value="NZ_CP060696.1"/>
</dbReference>
<dbReference type="KEGG" id="caml:H6X83_13760"/>
<keyword evidence="1" id="KW-0805">Transcription regulation</keyword>
<evidence type="ECO:0000313" key="7">
    <source>
        <dbReference type="Proteomes" id="UP000516046"/>
    </source>
</evidence>
<dbReference type="SUPFAM" id="SSF46785">
    <property type="entry name" value="Winged helix' DNA-binding domain"/>
    <property type="match status" value="1"/>
</dbReference>
<keyword evidence="2" id="KW-0238">DNA-binding</keyword>
<dbReference type="GO" id="GO:0003700">
    <property type="term" value="F:DNA-binding transcription factor activity"/>
    <property type="evidence" value="ECO:0007669"/>
    <property type="project" value="TreeGrafter"/>
</dbReference>